<dbReference type="PANTHER" id="PTHR21262:SF31">
    <property type="entry name" value="GTP PYROPHOSPHOKINASE"/>
    <property type="match status" value="1"/>
</dbReference>
<dbReference type="eggNOG" id="COG0317">
    <property type="taxonomic scope" value="Bacteria"/>
</dbReference>
<sequence length="654" mass="76831">MVAIRGAHLKQAEAFAFDHWIASLKINNLEFCQRLAHVWRYCKAKTFNHSEKCLLLLRGIEIVEILNIVGLDIDSLCVGLLFPLADAQIIREKELEKIFGKNIVLLVHGVRNMEAVSKLKTIRYDFIVPEQIDHIQRILLAMVQDLRCVVIKLAERIVHLREMRNASEKERLLAAKESKNIYAPLANRLGIDQLKWELEDYSFRYLHPDEYKYIAKLLHERRIDRDKYIKRFVDTLKIEMRKEGVCAEIYGRAKHIYSIWRKMQKKSLTFDELFDVRAVRIVAECLKDCYGALGTVHALYPHLPSEFDDYVTNPKPNGYQSIHTVILGPENKTLEIQLRTRKMHENAEMGFAAHWKYKENLQLSNIRNIREPEGHIAWLRKLITCQQEISTSNKISDQTDYQVLKNRIYFMMPKGNTKELATLSNIIDVTYCIDSGDIKNRGIVSKINSSIIAFSDQLKMTNYIKIISQKKIHSTYDVCNASLTYLINYKNHLKIRTWFRKQNRGKNVTLGFNIIYNQSHRENIYSREVKKLLVFFYNHYADNELLGIIYYLDLRLHRMVHCLQLQFDYSNIIKKNENEKTLRQVMQRSCFLSMLSKNNNYIIVQGSNNFLNHIAPYCQLTLNDDIAGFITRKNCISIYYINCNKLIRLIKKKS</sequence>
<dbReference type="EMBL" id="AP012554">
    <property type="protein sequence ID" value="BAO00133.1"/>
    <property type="molecule type" value="Genomic_DNA"/>
</dbReference>
<dbReference type="NCBIfam" id="NF008124">
    <property type="entry name" value="PRK10872.1"/>
    <property type="match status" value="1"/>
</dbReference>
<dbReference type="GO" id="GO:0042594">
    <property type="term" value="P:response to starvation"/>
    <property type="evidence" value="ECO:0007669"/>
    <property type="project" value="TreeGrafter"/>
</dbReference>
<dbReference type="Pfam" id="PF04607">
    <property type="entry name" value="RelA_SpoT"/>
    <property type="match status" value="1"/>
</dbReference>
<gene>
    <name evidence="7" type="ORF">HHS_01630</name>
</gene>
<dbReference type="GO" id="GO:0015969">
    <property type="term" value="P:guanosine tetraphosphate metabolic process"/>
    <property type="evidence" value="ECO:0007669"/>
    <property type="project" value="InterPro"/>
</dbReference>
<evidence type="ECO:0000256" key="3">
    <source>
        <dbReference type="ARBA" id="ARBA00029754"/>
    </source>
</evidence>
<feature type="domain" description="RelA/SpoT" evidence="6">
    <location>
        <begin position="251"/>
        <end position="361"/>
    </location>
</feature>
<dbReference type="Gene3D" id="3.30.460.10">
    <property type="entry name" value="Beta Polymerase, domain 2"/>
    <property type="match status" value="1"/>
</dbReference>
<dbReference type="CDD" id="cd05399">
    <property type="entry name" value="NT_Rel-Spo_like"/>
    <property type="match status" value="1"/>
</dbReference>
<protein>
    <recommendedName>
        <fullName evidence="2">GTP pyrophosphokinase</fullName>
    </recommendedName>
    <alternativeName>
        <fullName evidence="4">(p)ppGpp synthase</fullName>
    </alternativeName>
    <alternativeName>
        <fullName evidence="3">ATP:GTP 3'-pyrophosphotransferase</fullName>
    </alternativeName>
    <alternativeName>
        <fullName evidence="5">ppGpp synthase I</fullName>
    </alternativeName>
</protein>
<dbReference type="Gene3D" id="1.10.3210.10">
    <property type="entry name" value="Hypothetical protein af1432"/>
    <property type="match status" value="1"/>
</dbReference>
<evidence type="ECO:0000313" key="8">
    <source>
        <dbReference type="Proteomes" id="UP000016900"/>
    </source>
</evidence>
<dbReference type="GO" id="GO:0008728">
    <property type="term" value="F:GTP diphosphokinase activity"/>
    <property type="evidence" value="ECO:0007669"/>
    <property type="project" value="TreeGrafter"/>
</dbReference>
<evidence type="ECO:0000256" key="5">
    <source>
        <dbReference type="ARBA" id="ARBA00033308"/>
    </source>
</evidence>
<organism evidence="7 8">
    <name type="scientific">Candidatus Pantoea carbekii</name>
    <dbReference type="NCBI Taxonomy" id="1235990"/>
    <lineage>
        <taxon>Bacteria</taxon>
        <taxon>Pseudomonadati</taxon>
        <taxon>Pseudomonadota</taxon>
        <taxon>Gammaproteobacteria</taxon>
        <taxon>Enterobacterales</taxon>
        <taxon>Erwiniaceae</taxon>
        <taxon>Pantoea</taxon>
    </lineage>
</organism>
<dbReference type="InterPro" id="IPR007685">
    <property type="entry name" value="RelA_SpoT"/>
</dbReference>
<comment type="similarity">
    <text evidence="1">Belongs to the RelA/SpoT family.</text>
</comment>
<dbReference type="SUPFAM" id="SSF109604">
    <property type="entry name" value="HD-domain/PDEase-like"/>
    <property type="match status" value="1"/>
</dbReference>
<evidence type="ECO:0000256" key="1">
    <source>
        <dbReference type="ARBA" id="ARBA00007476"/>
    </source>
</evidence>
<proteinExistence type="inferred from homology"/>
<dbReference type="GO" id="GO:0008893">
    <property type="term" value="F:guanosine-3',5'-bis(diphosphate) 3'-diphosphatase activity"/>
    <property type="evidence" value="ECO:0007669"/>
    <property type="project" value="TreeGrafter"/>
</dbReference>
<dbReference type="KEGG" id="hhs:HHS_01630"/>
<evidence type="ECO:0000256" key="2">
    <source>
        <dbReference type="ARBA" id="ARBA00019852"/>
    </source>
</evidence>
<keyword evidence="8" id="KW-1185">Reference proteome</keyword>
<dbReference type="FunFam" id="3.30.460.10:FF:000001">
    <property type="entry name" value="GTP pyrophosphokinase RelA"/>
    <property type="match status" value="1"/>
</dbReference>
<dbReference type="Pfam" id="PF13328">
    <property type="entry name" value="HD_4"/>
    <property type="match status" value="1"/>
</dbReference>
<name>U3U8Y6_9GAMM</name>
<dbReference type="STRING" id="1235990.BMSBPS_0625"/>
<dbReference type="AlphaFoldDB" id="U3U8Y6"/>
<dbReference type="Gene3D" id="3.10.20.30">
    <property type="match status" value="1"/>
</dbReference>
<evidence type="ECO:0000313" key="7">
    <source>
        <dbReference type="EMBL" id="BAO00133.1"/>
    </source>
</evidence>
<dbReference type="GO" id="GO:0005886">
    <property type="term" value="C:plasma membrane"/>
    <property type="evidence" value="ECO:0007669"/>
    <property type="project" value="TreeGrafter"/>
</dbReference>
<dbReference type="PATRIC" id="fig|1235990.3.peg.163"/>
<dbReference type="PANTHER" id="PTHR21262">
    <property type="entry name" value="GUANOSINE-3',5'-BIS DIPHOSPHATE 3'-PYROPHOSPHOHYDROLASE"/>
    <property type="match status" value="1"/>
</dbReference>
<dbReference type="SUPFAM" id="SSF81301">
    <property type="entry name" value="Nucleotidyltransferase"/>
    <property type="match status" value="1"/>
</dbReference>
<reference evidence="7 8" key="1">
    <citation type="submission" date="2012-10" db="EMBL/GenBank/DDBJ databases">
        <title>Genome sequence of the symbiont of the pentatomidae stink bug Halyomorpha halys.</title>
        <authorList>
            <person name="Kobayashi H."/>
            <person name="Fujii-Muramatsu R."/>
            <person name="Takeishi K."/>
            <person name="Noda H."/>
        </authorList>
    </citation>
    <scope>NUCLEOTIDE SEQUENCE [LARGE SCALE GENOMIC DNA]</scope>
</reference>
<dbReference type="InterPro" id="IPR012675">
    <property type="entry name" value="Beta-grasp_dom_sf"/>
</dbReference>
<dbReference type="InterPro" id="IPR043519">
    <property type="entry name" value="NT_sf"/>
</dbReference>
<dbReference type="SMART" id="SM00954">
    <property type="entry name" value="RelA_SpoT"/>
    <property type="match status" value="1"/>
</dbReference>
<evidence type="ECO:0000256" key="4">
    <source>
        <dbReference type="ARBA" id="ARBA00032407"/>
    </source>
</evidence>
<dbReference type="Proteomes" id="UP000016900">
    <property type="component" value="Chromosome"/>
</dbReference>
<evidence type="ECO:0000259" key="6">
    <source>
        <dbReference type="SMART" id="SM00954"/>
    </source>
</evidence>
<accession>U3U8Y6</accession>